<evidence type="ECO:0000256" key="16">
    <source>
        <dbReference type="ARBA" id="ARBA00047899"/>
    </source>
</evidence>
<comment type="catalytic activity">
    <reaction evidence="16">
        <text>L-threonyl-[protein] + ATP = O-phospho-L-threonyl-[protein] + ADP + H(+)</text>
        <dbReference type="Rhea" id="RHEA:46608"/>
        <dbReference type="Rhea" id="RHEA-COMP:11060"/>
        <dbReference type="Rhea" id="RHEA-COMP:11605"/>
        <dbReference type="ChEBI" id="CHEBI:15378"/>
        <dbReference type="ChEBI" id="CHEBI:30013"/>
        <dbReference type="ChEBI" id="CHEBI:30616"/>
        <dbReference type="ChEBI" id="CHEBI:61977"/>
        <dbReference type="ChEBI" id="CHEBI:456216"/>
        <dbReference type="EC" id="2.7.11.1"/>
    </reaction>
</comment>
<organism evidence="24 25">
    <name type="scientific">Microcaecilia unicolor</name>
    <dbReference type="NCBI Taxonomy" id="1415580"/>
    <lineage>
        <taxon>Eukaryota</taxon>
        <taxon>Metazoa</taxon>
        <taxon>Chordata</taxon>
        <taxon>Craniata</taxon>
        <taxon>Vertebrata</taxon>
        <taxon>Euteleostomi</taxon>
        <taxon>Amphibia</taxon>
        <taxon>Gymnophiona</taxon>
        <taxon>Siphonopidae</taxon>
        <taxon>Microcaecilia</taxon>
    </lineage>
</organism>
<protein>
    <recommendedName>
        <fullName evidence="19">PAS domain-containing serine/threonine-protein kinase</fullName>
        <ecNumber evidence="4">2.7.11.1</ecNumber>
    </recommendedName>
</protein>
<dbReference type="Gene3D" id="1.10.510.10">
    <property type="entry name" value="Transferase(Phosphotransferase) domain 1"/>
    <property type="match status" value="1"/>
</dbReference>
<evidence type="ECO:0000256" key="19">
    <source>
        <dbReference type="ARBA" id="ARBA00071822"/>
    </source>
</evidence>
<dbReference type="GO" id="GO:0004674">
    <property type="term" value="F:protein serine/threonine kinase activity"/>
    <property type="evidence" value="ECO:0007669"/>
    <property type="project" value="UniProtKB-KW"/>
</dbReference>
<dbReference type="GO" id="GO:0008289">
    <property type="term" value="F:lipid binding"/>
    <property type="evidence" value="ECO:0007669"/>
    <property type="project" value="UniProtKB-KW"/>
</dbReference>
<dbReference type="InterPro" id="IPR017441">
    <property type="entry name" value="Protein_kinase_ATP_BS"/>
</dbReference>
<keyword evidence="10 20" id="KW-0547">Nucleotide-binding</keyword>
<evidence type="ECO:0000259" key="22">
    <source>
        <dbReference type="PROSITE" id="PS50011"/>
    </source>
</evidence>
<dbReference type="FunFam" id="1.10.510.10:FF:000351">
    <property type="entry name" value="PAS domain-containing serine/threonine-protein kinase"/>
    <property type="match status" value="1"/>
</dbReference>
<keyword evidence="8" id="KW-0808">Transferase</keyword>
<dbReference type="GO" id="GO:0005524">
    <property type="term" value="F:ATP binding"/>
    <property type="evidence" value="ECO:0007669"/>
    <property type="project" value="UniProtKB-UniRule"/>
</dbReference>
<dbReference type="InterPro" id="IPR011009">
    <property type="entry name" value="Kinase-like_dom_sf"/>
</dbReference>
<evidence type="ECO:0000256" key="12">
    <source>
        <dbReference type="ARBA" id="ARBA00022840"/>
    </source>
</evidence>
<evidence type="ECO:0000256" key="11">
    <source>
        <dbReference type="ARBA" id="ARBA00022777"/>
    </source>
</evidence>
<dbReference type="GO" id="GO:0045719">
    <property type="term" value="P:negative regulation of glycogen biosynthetic process"/>
    <property type="evidence" value="ECO:0007669"/>
    <property type="project" value="TreeGrafter"/>
</dbReference>
<dbReference type="GeneID" id="115478475"/>
<gene>
    <name evidence="25 26" type="primary">PASK</name>
</gene>
<dbReference type="Proteomes" id="UP000515156">
    <property type="component" value="Chromosome 10"/>
</dbReference>
<evidence type="ECO:0000256" key="21">
    <source>
        <dbReference type="SAM" id="MobiDB-lite"/>
    </source>
</evidence>
<dbReference type="SMART" id="SM00220">
    <property type="entry name" value="S_TKc"/>
    <property type="match status" value="1"/>
</dbReference>
<dbReference type="GO" id="GO:0005634">
    <property type="term" value="C:nucleus"/>
    <property type="evidence" value="ECO:0007669"/>
    <property type="project" value="UniProtKB-SubCell"/>
</dbReference>
<accession>A0A6P7Z8F0</accession>
<evidence type="ECO:0000313" key="25">
    <source>
        <dbReference type="RefSeq" id="XP_030071695.1"/>
    </source>
</evidence>
<keyword evidence="24" id="KW-1185">Reference proteome</keyword>
<evidence type="ECO:0000256" key="2">
    <source>
        <dbReference type="ARBA" id="ARBA00004496"/>
    </source>
</evidence>
<dbReference type="GO" id="GO:0005829">
    <property type="term" value="C:cytosol"/>
    <property type="evidence" value="ECO:0007669"/>
    <property type="project" value="TreeGrafter"/>
</dbReference>
<dbReference type="CTD" id="23178"/>
<feature type="binding site" evidence="20">
    <location>
        <position position="1053"/>
    </location>
    <ligand>
        <name>ATP</name>
        <dbReference type="ChEBI" id="CHEBI:30616"/>
    </ligand>
</feature>
<dbReference type="SMART" id="SM00091">
    <property type="entry name" value="PAS"/>
    <property type="match status" value="2"/>
</dbReference>
<evidence type="ECO:0000256" key="9">
    <source>
        <dbReference type="ARBA" id="ARBA00022737"/>
    </source>
</evidence>
<keyword evidence="9" id="KW-0677">Repeat</keyword>
<keyword evidence="6" id="KW-0723">Serine/threonine-protein kinase</keyword>
<evidence type="ECO:0000256" key="13">
    <source>
        <dbReference type="ARBA" id="ARBA00022990"/>
    </source>
</evidence>
<dbReference type="NCBIfam" id="TIGR00229">
    <property type="entry name" value="sensory_box"/>
    <property type="match status" value="1"/>
</dbReference>
<dbReference type="PROSITE" id="PS00107">
    <property type="entry name" value="PROTEIN_KINASE_ATP"/>
    <property type="match status" value="1"/>
</dbReference>
<comment type="function">
    <text evidence="18">Serine/threonine-protein kinase involved in energy homeostasis and protein translation. Phosphorylates EEF1A1, GYS1, PDX1 and RPS6. Probably plays a role under changing environmental conditions (oxygen, glucose, nutrition), rather than under standard conditions. Acts as a sensor involved in energy homeostasis: regulates glycogen synthase synthesis by mediating phosphorylation of GYS1, leading to GYS1 inactivation. May be involved in glucose-stimulated insulin production in pancreas and regulation of glucagon secretion by glucose in alpha cells; however such data require additional evidences. May play a role in regulation of protein translation by phosphorylating EEF1A1, leading to increase translation efficiency. May also participate in respiratory regulation.</text>
</comment>
<dbReference type="PROSITE" id="PS50011">
    <property type="entry name" value="PROTEIN_KINASE_DOM"/>
    <property type="match status" value="1"/>
</dbReference>
<dbReference type="GO" id="GO:0035556">
    <property type="term" value="P:intracellular signal transduction"/>
    <property type="evidence" value="ECO:0007669"/>
    <property type="project" value="TreeGrafter"/>
</dbReference>
<evidence type="ECO:0000256" key="4">
    <source>
        <dbReference type="ARBA" id="ARBA00012513"/>
    </source>
</evidence>
<dbReference type="FunFam" id="3.30.450.20:FF:000059">
    <property type="entry name" value="PAS domain containing serine/threonine kinase"/>
    <property type="match status" value="1"/>
</dbReference>
<keyword evidence="5" id="KW-0963">Cytoplasm</keyword>
<dbReference type="InterPro" id="IPR013767">
    <property type="entry name" value="PAS_fold"/>
</dbReference>
<evidence type="ECO:0000256" key="17">
    <source>
        <dbReference type="ARBA" id="ARBA00048679"/>
    </source>
</evidence>
<evidence type="ECO:0000256" key="8">
    <source>
        <dbReference type="ARBA" id="ARBA00022679"/>
    </source>
</evidence>
<dbReference type="KEGG" id="muo:115478475"/>
<evidence type="ECO:0000256" key="14">
    <source>
        <dbReference type="ARBA" id="ARBA00023121"/>
    </source>
</evidence>
<keyword evidence="15" id="KW-0539">Nucleus</keyword>
<comment type="similarity">
    <text evidence="3">Belongs to the protein kinase superfamily. CAMK Ser/Thr protein kinase family.</text>
</comment>
<evidence type="ECO:0000256" key="7">
    <source>
        <dbReference type="ARBA" id="ARBA00022553"/>
    </source>
</evidence>
<evidence type="ECO:0000313" key="26">
    <source>
        <dbReference type="RefSeq" id="XP_030071696.1"/>
    </source>
</evidence>
<feature type="compositionally biased region" description="Polar residues" evidence="21">
    <location>
        <begin position="881"/>
        <end position="894"/>
    </location>
</feature>
<sequence>MSGTLSSSESLLNMLTVSSLPGGHSIDEGSGDNSFGINDLELNRSFPWIQKPTGHKTGLSERRWNKSNLSGDGWSSYSLTSAASRNITTCKLGSLWTQSEPASLSSSFCSLSCGSLLNDLATGETSQALSAAVRNPNRSVFTVDARTTEILVANDKACKLFGYSSHELIGQKLSMLIPKCGQVVDEAVGEENVEADGSATLMCGKVVDIVGSSGEEIPVSVWIKRMKRSEERPCCVVSLEPVERLTALVSFAGDGEITSCDLMFARLHGYTSLEQVTGLQITDMIPSLVIPDPGKKIPKSIKLQRAVGRAREGTTFPLSLKLKVTIAECEGTQASKNQASDYSRTEPFTQWVYSATIWVFTTISGLITLQPDGTIYGINNSFALMLFGYEKEELLGKSITFLIPGFYEYKDVGDDTSVLLPSLDDRLGMVHEGAAGDNSEGQKGEFNLMKNSKDVSPLALTGDVILQQGEDEERLVRWHTQELFRKTEDWRENGSNLTSILPSSKQAFIHFAGVELDQAKERAVFCTENETVTVKYTCEVPQVGNSPQIMENTASSVGIEKPEKKDMDLVAERSLLDNDVNLCSLSPVEHQALVHSDVKQRISMLSHGKNKIFLSNKECQDSDRPVLFTKLSSPCSLKDHADGLTSPFSISFGTPTMDESWQGAAPHGRHMHKVIRSSEKTSGRKKNSNLEHLTLEKPISIDPLCNSEERNSIIHSNPLVSPPVSGASGSFTFRNCRSREKIEEPDTKINLITCGLTKLDLNSVADLNFVSSLCSASLLMRNSSPCVPDFGMGMKHCTSSDEHVIDSDVGETPTTSAHECEIPLLFNSAQSNGQNELSTRRNLGNAQTVILAKEPKRQTGHTDQSLRKPLQTGLQEEFLTSGPQDTETLSTSTPMKAEVSRQRGIRLNSEIMEGSYAGNCYHRDGSSLSILFEVKRVEVVDTPPLLCVWVVRDFLHSRREAATRTQLLLSSLSSSSQSIAEPSTLSLGEMIRVTACTEMAKGPKELERLHACEGEYSKEYSTLSPVGRGAFGFVWTARCKEDSKEVVVKFILKEKVLEDCWVEDPELGKVTQEIAILTRLQHPNIIKVLDVFENKDFFQLVMEKHGSGLDLFEFIDHQPILDEPLASYIYRQLVAAMGYLRSRNILHRDIKDENVIIAEDFSIKLVDFGSATYLELGKIFYTFCGTIEYCAPEVLLGNPYHGPELEMWALGVTLYTLIFGENPFCEVEETLEAVLKPPFSVSEELLDLISGLLLPEPEQRMILEELLKDPWVIQPVNLADYTWEDVYCHASIEPENGHFLKHSSEYEYGHGDDRKFPSLNRERSFSEAHVKLEGTTTAMDQELLGYLLSQD</sequence>
<evidence type="ECO:0000256" key="20">
    <source>
        <dbReference type="PROSITE-ProRule" id="PRU10141"/>
    </source>
</evidence>
<dbReference type="RefSeq" id="XP_030071696.1">
    <property type="nucleotide sequence ID" value="XM_030215836.1"/>
</dbReference>
<evidence type="ECO:0000256" key="18">
    <source>
        <dbReference type="ARBA" id="ARBA00053825"/>
    </source>
</evidence>
<dbReference type="InterPro" id="IPR000014">
    <property type="entry name" value="PAS"/>
</dbReference>
<dbReference type="PANTHER" id="PTHR24346">
    <property type="entry name" value="MAP/MICROTUBULE AFFINITY-REGULATING KINASE"/>
    <property type="match status" value="1"/>
</dbReference>
<evidence type="ECO:0000256" key="1">
    <source>
        <dbReference type="ARBA" id="ARBA00004123"/>
    </source>
</evidence>
<keyword evidence="12 20" id="KW-0067">ATP-binding</keyword>
<feature type="domain" description="PAS" evidence="23">
    <location>
        <begin position="125"/>
        <end position="179"/>
    </location>
</feature>
<evidence type="ECO:0000256" key="3">
    <source>
        <dbReference type="ARBA" id="ARBA00006692"/>
    </source>
</evidence>
<proteinExistence type="inferred from homology"/>
<dbReference type="Pfam" id="PF00069">
    <property type="entry name" value="Pkinase"/>
    <property type="match status" value="1"/>
</dbReference>
<evidence type="ECO:0000256" key="6">
    <source>
        <dbReference type="ARBA" id="ARBA00022527"/>
    </source>
</evidence>
<evidence type="ECO:0000256" key="5">
    <source>
        <dbReference type="ARBA" id="ARBA00022490"/>
    </source>
</evidence>
<keyword evidence="14" id="KW-0446">Lipid-binding</keyword>
<dbReference type="SUPFAM" id="SSF56112">
    <property type="entry name" value="Protein kinase-like (PK-like)"/>
    <property type="match status" value="1"/>
</dbReference>
<keyword evidence="11 25" id="KW-0418">Kinase</keyword>
<dbReference type="GO" id="GO:0006355">
    <property type="term" value="P:regulation of DNA-templated transcription"/>
    <property type="evidence" value="ECO:0007669"/>
    <property type="project" value="InterPro"/>
</dbReference>
<evidence type="ECO:0000256" key="10">
    <source>
        <dbReference type="ARBA" id="ARBA00022741"/>
    </source>
</evidence>
<evidence type="ECO:0000313" key="24">
    <source>
        <dbReference type="Proteomes" id="UP000515156"/>
    </source>
</evidence>
<feature type="domain" description="Protein kinase" evidence="22">
    <location>
        <begin position="1020"/>
        <end position="1272"/>
    </location>
</feature>
<evidence type="ECO:0000259" key="23">
    <source>
        <dbReference type="PROSITE" id="PS50112"/>
    </source>
</evidence>
<dbReference type="RefSeq" id="XP_030071695.1">
    <property type="nucleotide sequence ID" value="XM_030215835.1"/>
</dbReference>
<dbReference type="InterPro" id="IPR000719">
    <property type="entry name" value="Prot_kinase_dom"/>
</dbReference>
<reference evidence="25 26" key="1">
    <citation type="submission" date="2025-04" db="UniProtKB">
        <authorList>
            <consortium name="RefSeq"/>
        </authorList>
    </citation>
    <scope>IDENTIFICATION</scope>
</reference>
<dbReference type="CDD" id="cd00130">
    <property type="entry name" value="PAS"/>
    <property type="match status" value="2"/>
</dbReference>
<name>A0A6P7Z8F0_9AMPH</name>
<dbReference type="InterPro" id="IPR008271">
    <property type="entry name" value="Ser/Thr_kinase_AS"/>
</dbReference>
<comment type="catalytic activity">
    <reaction evidence="17">
        <text>L-seryl-[protein] + ATP = O-phospho-L-seryl-[protein] + ADP + H(+)</text>
        <dbReference type="Rhea" id="RHEA:17989"/>
        <dbReference type="Rhea" id="RHEA-COMP:9863"/>
        <dbReference type="Rhea" id="RHEA-COMP:11604"/>
        <dbReference type="ChEBI" id="CHEBI:15378"/>
        <dbReference type="ChEBI" id="CHEBI:29999"/>
        <dbReference type="ChEBI" id="CHEBI:30616"/>
        <dbReference type="ChEBI" id="CHEBI:83421"/>
        <dbReference type="ChEBI" id="CHEBI:456216"/>
        <dbReference type="EC" id="2.7.11.1"/>
    </reaction>
</comment>
<dbReference type="PROSITE" id="PS00108">
    <property type="entry name" value="PROTEIN_KINASE_ST"/>
    <property type="match status" value="1"/>
</dbReference>
<dbReference type="Pfam" id="PF00989">
    <property type="entry name" value="PAS"/>
    <property type="match status" value="1"/>
</dbReference>
<dbReference type="OrthoDB" id="10252171at2759"/>
<feature type="region of interest" description="Disordered" evidence="21">
    <location>
        <begin position="878"/>
        <end position="901"/>
    </location>
</feature>
<keyword evidence="7" id="KW-0597">Phosphoprotein</keyword>
<dbReference type="Gene3D" id="3.30.200.20">
    <property type="entry name" value="Phosphorylase Kinase, domain 1"/>
    <property type="match status" value="1"/>
</dbReference>
<dbReference type="SUPFAM" id="SSF55785">
    <property type="entry name" value="PYP-like sensor domain (PAS domain)"/>
    <property type="match status" value="1"/>
</dbReference>
<dbReference type="Pfam" id="PF13426">
    <property type="entry name" value="PAS_9"/>
    <property type="match status" value="1"/>
</dbReference>
<dbReference type="PANTHER" id="PTHR24346:SF51">
    <property type="entry name" value="PAS DOMAIN-CONTAINING SERINE_THREONINE-PROTEIN KINASE"/>
    <property type="match status" value="1"/>
</dbReference>
<dbReference type="EC" id="2.7.11.1" evidence="4"/>
<dbReference type="InterPro" id="IPR035965">
    <property type="entry name" value="PAS-like_dom_sf"/>
</dbReference>
<dbReference type="FunFam" id="3.30.200.20:FF:000346">
    <property type="entry name" value="PAS domain-containing serine/threonine-protein kinase"/>
    <property type="match status" value="1"/>
</dbReference>
<dbReference type="Gene3D" id="3.30.450.20">
    <property type="entry name" value="PAS domain"/>
    <property type="match status" value="2"/>
</dbReference>
<dbReference type="PROSITE" id="PS50112">
    <property type="entry name" value="PAS"/>
    <property type="match status" value="1"/>
</dbReference>
<comment type="subcellular location">
    <subcellularLocation>
        <location evidence="2">Cytoplasm</location>
    </subcellularLocation>
    <subcellularLocation>
        <location evidence="1">Nucleus</location>
    </subcellularLocation>
</comment>
<keyword evidence="13" id="KW-0007">Acetylation</keyword>
<evidence type="ECO:0000256" key="15">
    <source>
        <dbReference type="ARBA" id="ARBA00023242"/>
    </source>
</evidence>